<comment type="caution">
    <text evidence="2">The sequence shown here is derived from an EMBL/GenBank/DDBJ whole genome shotgun (WGS) entry which is preliminary data.</text>
</comment>
<dbReference type="KEGG" id="kne:92183951"/>
<feature type="compositionally biased region" description="Polar residues" evidence="1">
    <location>
        <begin position="20"/>
        <end position="40"/>
    </location>
</feature>
<reference evidence="2 3" key="1">
    <citation type="journal article" date="2024" name="bioRxiv">
        <title>Comparative genomics of Cryptococcus and Kwoniella reveals pathogenesis evolution and contrasting karyotype dynamics via intercentromeric recombination or chromosome fusion.</title>
        <authorList>
            <person name="Coelho M.A."/>
            <person name="David-Palma M."/>
            <person name="Shea T."/>
            <person name="Bowers K."/>
            <person name="McGinley-Smith S."/>
            <person name="Mohammad A.W."/>
            <person name="Gnirke A."/>
            <person name="Yurkov A.M."/>
            <person name="Nowrousian M."/>
            <person name="Sun S."/>
            <person name="Cuomo C.A."/>
            <person name="Heitman J."/>
        </authorList>
    </citation>
    <scope>NUCLEOTIDE SEQUENCE [LARGE SCALE GENOMIC DNA]</scope>
    <source>
        <strain evidence="2 3">CBS 13917</strain>
    </source>
</reference>
<evidence type="ECO:0000256" key="1">
    <source>
        <dbReference type="SAM" id="MobiDB-lite"/>
    </source>
</evidence>
<accession>A0AAW0YJC2</accession>
<keyword evidence="3" id="KW-1185">Reference proteome</keyword>
<dbReference type="Proteomes" id="UP001388673">
    <property type="component" value="Unassembled WGS sequence"/>
</dbReference>
<sequence>MDSSSTASTVSKPQLHSGVSLDQWSRPDTSLSPPDTNLPEQSRLRLLQASKQSTGANERKASVSKRFIEDEMDRLSDLELGDNITRSDILDDSIARTEAGRSKLDELWELADEFSTVHMTHKTRKGKKRKAYKIGGLRISTVGRSKSTVTGALFLDMVRKEMRDGTLESGRIDEMTATTTDGVSTKVAQVGKWKMTMKFLEGQ</sequence>
<gene>
    <name evidence="2" type="ORF">IAR55_006693</name>
</gene>
<dbReference type="AlphaFoldDB" id="A0AAW0YJC2"/>
<evidence type="ECO:0000313" key="3">
    <source>
        <dbReference type="Proteomes" id="UP001388673"/>
    </source>
</evidence>
<dbReference type="RefSeq" id="XP_066800067.1">
    <property type="nucleotide sequence ID" value="XM_066949773.1"/>
</dbReference>
<proteinExistence type="predicted"/>
<feature type="compositionally biased region" description="Polar residues" evidence="1">
    <location>
        <begin position="1"/>
        <end position="14"/>
    </location>
</feature>
<evidence type="ECO:0000313" key="2">
    <source>
        <dbReference type="EMBL" id="KAK8844843.1"/>
    </source>
</evidence>
<name>A0AAW0YJC2_9TREE</name>
<protein>
    <submittedName>
        <fullName evidence="2">Uncharacterized protein</fullName>
    </submittedName>
</protein>
<feature type="region of interest" description="Disordered" evidence="1">
    <location>
        <begin position="1"/>
        <end position="44"/>
    </location>
</feature>
<organism evidence="2 3">
    <name type="scientific">Kwoniella newhampshirensis</name>
    <dbReference type="NCBI Taxonomy" id="1651941"/>
    <lineage>
        <taxon>Eukaryota</taxon>
        <taxon>Fungi</taxon>
        <taxon>Dikarya</taxon>
        <taxon>Basidiomycota</taxon>
        <taxon>Agaricomycotina</taxon>
        <taxon>Tremellomycetes</taxon>
        <taxon>Tremellales</taxon>
        <taxon>Cryptococcaceae</taxon>
        <taxon>Kwoniella</taxon>
    </lineage>
</organism>
<dbReference type="GeneID" id="92183951"/>
<dbReference type="EMBL" id="JBCAWK010000013">
    <property type="protein sequence ID" value="KAK8844843.1"/>
    <property type="molecule type" value="Genomic_DNA"/>
</dbReference>